<organism evidence="3 4">
    <name type="scientific">Halovulum dunhuangense</name>
    <dbReference type="NCBI Taxonomy" id="1505036"/>
    <lineage>
        <taxon>Bacteria</taxon>
        <taxon>Pseudomonadati</taxon>
        <taxon>Pseudomonadota</taxon>
        <taxon>Alphaproteobacteria</taxon>
        <taxon>Rhodobacterales</taxon>
        <taxon>Paracoccaceae</taxon>
        <taxon>Halovulum</taxon>
    </lineage>
</organism>
<gene>
    <name evidence="3" type="ORF">HMH01_12880</name>
</gene>
<keyword evidence="2" id="KW-1133">Transmembrane helix</keyword>
<sequence length="108" mass="11291">MQDQRTPRQKSFPAVKLHAAWLRCLKSETERITEMPDRSSILAATAAFALALSAPAMVLAKAHNNGINGGGNASIGGETAGKGGNVISGLVRSDKSKEKTAENLGTDE</sequence>
<dbReference type="Proteomes" id="UP000572377">
    <property type="component" value="Unassembled WGS sequence"/>
</dbReference>
<keyword evidence="2" id="KW-0472">Membrane</keyword>
<keyword evidence="2" id="KW-0812">Transmembrane</keyword>
<protein>
    <submittedName>
        <fullName evidence="3">Uncharacterized protein</fullName>
    </submittedName>
</protein>
<dbReference type="EMBL" id="JABFBC010000002">
    <property type="protein sequence ID" value="NNU81333.1"/>
    <property type="molecule type" value="Genomic_DNA"/>
</dbReference>
<evidence type="ECO:0000256" key="1">
    <source>
        <dbReference type="SAM" id="MobiDB-lite"/>
    </source>
</evidence>
<dbReference type="AlphaFoldDB" id="A0A849L4Z6"/>
<dbReference type="RefSeq" id="WP_171326178.1">
    <property type="nucleotide sequence ID" value="NZ_JABFBC010000002.1"/>
</dbReference>
<feature type="region of interest" description="Disordered" evidence="1">
    <location>
        <begin position="84"/>
        <end position="108"/>
    </location>
</feature>
<keyword evidence="4" id="KW-1185">Reference proteome</keyword>
<feature type="compositionally biased region" description="Basic and acidic residues" evidence="1">
    <location>
        <begin position="92"/>
        <end position="101"/>
    </location>
</feature>
<reference evidence="3 4" key="1">
    <citation type="submission" date="2020-05" db="EMBL/GenBank/DDBJ databases">
        <title>Gimesia benthica sp. nov., a novel planctomycete isolated from a deep-sea water sample of the Northwest Indian Ocean.</title>
        <authorList>
            <person name="Wang J."/>
            <person name="Ruan C."/>
            <person name="Song L."/>
            <person name="Zhu Y."/>
            <person name="Li A."/>
            <person name="Zheng X."/>
            <person name="Wang L."/>
            <person name="Lu Z."/>
            <person name="Huang Y."/>
            <person name="Du W."/>
            <person name="Zhou Y."/>
            <person name="Huang L."/>
            <person name="Dai X."/>
        </authorList>
    </citation>
    <scope>NUCLEOTIDE SEQUENCE [LARGE SCALE GENOMIC DNA]</scope>
    <source>
        <strain evidence="3 4">YYQ-30</strain>
    </source>
</reference>
<comment type="caution">
    <text evidence="3">The sequence shown here is derived from an EMBL/GenBank/DDBJ whole genome shotgun (WGS) entry which is preliminary data.</text>
</comment>
<evidence type="ECO:0000256" key="2">
    <source>
        <dbReference type="SAM" id="Phobius"/>
    </source>
</evidence>
<name>A0A849L4Z6_9RHOB</name>
<evidence type="ECO:0000313" key="3">
    <source>
        <dbReference type="EMBL" id="NNU81333.1"/>
    </source>
</evidence>
<accession>A0A849L4Z6</accession>
<feature type="transmembrane region" description="Helical" evidence="2">
    <location>
        <begin position="41"/>
        <end position="60"/>
    </location>
</feature>
<proteinExistence type="predicted"/>
<evidence type="ECO:0000313" key="4">
    <source>
        <dbReference type="Proteomes" id="UP000572377"/>
    </source>
</evidence>